<reference evidence="1 2" key="1">
    <citation type="submission" date="2014-03" db="EMBL/GenBank/DDBJ databases">
        <title>Genome sequence of Clostridium litorale W6, DSM 5388.</title>
        <authorList>
            <person name="Poehlein A."/>
            <person name="Jagirdar A."/>
            <person name="Khonsari B."/>
            <person name="Chibani C.M."/>
            <person name="Gutierrez Gutierrez D.A."/>
            <person name="Davydova E."/>
            <person name="Alghaithi H.S."/>
            <person name="Nair K.P."/>
            <person name="Dhamotharan K."/>
            <person name="Chandran L."/>
            <person name="G W."/>
            <person name="Daniel R."/>
        </authorList>
    </citation>
    <scope>NUCLEOTIDE SEQUENCE [LARGE SCALE GENOMIC DNA]</scope>
    <source>
        <strain evidence="1 2">W6</strain>
    </source>
</reference>
<evidence type="ECO:0000313" key="2">
    <source>
        <dbReference type="Proteomes" id="UP000027946"/>
    </source>
</evidence>
<dbReference type="Pfam" id="PF12640">
    <property type="entry name" value="UPF0489"/>
    <property type="match status" value="1"/>
</dbReference>
<comment type="caution">
    <text evidence="1">The sequence shown here is derived from an EMBL/GenBank/DDBJ whole genome shotgun (WGS) entry which is preliminary data.</text>
</comment>
<protein>
    <submittedName>
        <fullName evidence="1">Uncharacterized protein</fullName>
    </submittedName>
</protein>
<dbReference type="EMBL" id="JJMM01000013">
    <property type="protein sequence ID" value="KDR94909.1"/>
    <property type="molecule type" value="Genomic_DNA"/>
</dbReference>
<dbReference type="Proteomes" id="UP000027946">
    <property type="component" value="Unassembled WGS sequence"/>
</dbReference>
<dbReference type="InterPro" id="IPR024131">
    <property type="entry name" value="UPF0489"/>
</dbReference>
<name>A0A069RCW8_PEPLI</name>
<dbReference type="OrthoDB" id="1755455at2"/>
<dbReference type="eggNOG" id="ENOG502ZR5C">
    <property type="taxonomic scope" value="Bacteria"/>
</dbReference>
<accession>A0A069RCW8</accession>
<dbReference type="RefSeq" id="WP_038266208.1">
    <property type="nucleotide sequence ID" value="NZ_FSRH01000005.1"/>
</dbReference>
<organism evidence="1 2">
    <name type="scientific">Peptoclostridium litorale DSM 5388</name>
    <dbReference type="NCBI Taxonomy" id="1121324"/>
    <lineage>
        <taxon>Bacteria</taxon>
        <taxon>Bacillati</taxon>
        <taxon>Bacillota</taxon>
        <taxon>Clostridia</taxon>
        <taxon>Peptostreptococcales</taxon>
        <taxon>Peptoclostridiaceae</taxon>
        <taxon>Peptoclostridium</taxon>
    </lineage>
</organism>
<dbReference type="AlphaFoldDB" id="A0A069RCW8"/>
<keyword evidence="2" id="KW-1185">Reference proteome</keyword>
<evidence type="ECO:0000313" key="1">
    <source>
        <dbReference type="EMBL" id="KDR94909.1"/>
    </source>
</evidence>
<gene>
    <name evidence="1" type="ORF">CLIT_13c02310</name>
</gene>
<proteinExistence type="predicted"/>
<dbReference type="STRING" id="1121324.CLIT_13c02310"/>
<sequence length="236" mass="27756">MNYYNGFYIEKPVGNNMFSYEQRSQKRIYVPALLGSSLEDLQISDEYCFCECLEGEEICCSGLEKFIELKRERNTAYIFDNHNHALYFWVDALEKGMFEKGIKLVHIDQHKDMREPDRYIESLDKKDIFEYTNYVLNVGNFIKPALEMGIFSEVIIIDSEYGFNEKTRDIEGDFVLDIDVDIFSKDMDYIDFDLRMDCIKELAQKAKAITIATSPYFIEQGYAIELVKEMMGEYIK</sequence>